<dbReference type="RefSeq" id="WP_242418915.1">
    <property type="nucleotide sequence ID" value="NZ_JYFN01000022.1"/>
</dbReference>
<dbReference type="InterPro" id="IPR050680">
    <property type="entry name" value="YpeA/RimI_acetyltransf"/>
</dbReference>
<dbReference type="Pfam" id="PF00583">
    <property type="entry name" value="Acetyltransf_1"/>
    <property type="match status" value="1"/>
</dbReference>
<dbReference type="PANTHER" id="PTHR43420">
    <property type="entry name" value="ACETYLTRANSFERASE"/>
    <property type="match status" value="1"/>
</dbReference>
<dbReference type="AlphaFoldDB" id="A0A0D8BEY6"/>
<dbReference type="Proteomes" id="UP000032545">
    <property type="component" value="Unassembled WGS sequence"/>
</dbReference>
<keyword evidence="2" id="KW-0012">Acyltransferase</keyword>
<reference evidence="6" key="1">
    <citation type="submission" date="2015-02" db="EMBL/GenBank/DDBJ databases">
        <title>Draft Genome of Frankia sp. CpI1-S.</title>
        <authorList>
            <person name="Oshone R.T."/>
            <person name="Ngom M."/>
            <person name="Ghodhbane-Gtari F."/>
            <person name="Gtari M."/>
            <person name="Morris K."/>
            <person name="Thomas K."/>
            <person name="Sen A."/>
            <person name="Tisa L.S."/>
        </authorList>
    </citation>
    <scope>NUCLEOTIDE SEQUENCE [LARGE SCALE GENOMIC DNA]</scope>
    <source>
        <strain evidence="6">CpI1-S</strain>
    </source>
</reference>
<feature type="domain" description="N-acetyltransferase" evidence="4">
    <location>
        <begin position="6"/>
        <end position="152"/>
    </location>
</feature>
<evidence type="ECO:0000313" key="5">
    <source>
        <dbReference type="EMBL" id="KJE22554.1"/>
    </source>
</evidence>
<organism evidence="5 6">
    <name type="scientific">Frankia torreyi</name>
    <dbReference type="NCBI Taxonomy" id="1856"/>
    <lineage>
        <taxon>Bacteria</taxon>
        <taxon>Bacillati</taxon>
        <taxon>Actinomycetota</taxon>
        <taxon>Actinomycetes</taxon>
        <taxon>Frankiales</taxon>
        <taxon>Frankiaceae</taxon>
        <taxon>Frankia</taxon>
    </lineage>
</organism>
<dbReference type="PROSITE" id="PS51186">
    <property type="entry name" value="GNAT"/>
    <property type="match status" value="1"/>
</dbReference>
<evidence type="ECO:0000259" key="4">
    <source>
        <dbReference type="PROSITE" id="PS51186"/>
    </source>
</evidence>
<dbReference type="CDD" id="cd04301">
    <property type="entry name" value="NAT_SF"/>
    <property type="match status" value="1"/>
</dbReference>
<evidence type="ECO:0000313" key="6">
    <source>
        <dbReference type="Proteomes" id="UP000032545"/>
    </source>
</evidence>
<sequence length="187" mass="20780">MGSFPTIIRQVQEKDLAALAALDEMIFGHLAYPYFVLRQIFDVHRGELLVLEQAGGMRGYSVAVRSTTRGLAWFLGLGVEPDSRGRGFGRRLADASLDRLRAQGLDRVRLTVDGENAAAVRLYRRLGFVRLGEIADYLGPDEPRQLLELALNPVDRDRHTAPAVGGQRDPLDPRAEKFRSNAEPIAE</sequence>
<feature type="compositionally biased region" description="Basic and acidic residues" evidence="3">
    <location>
        <begin position="169"/>
        <end position="180"/>
    </location>
</feature>
<feature type="region of interest" description="Disordered" evidence="3">
    <location>
        <begin position="157"/>
        <end position="187"/>
    </location>
</feature>
<keyword evidence="6" id="KW-1185">Reference proteome</keyword>
<name>A0A0D8BEY6_9ACTN</name>
<dbReference type="GO" id="GO:0016747">
    <property type="term" value="F:acyltransferase activity, transferring groups other than amino-acyl groups"/>
    <property type="evidence" value="ECO:0007669"/>
    <property type="project" value="InterPro"/>
</dbReference>
<dbReference type="InterPro" id="IPR016181">
    <property type="entry name" value="Acyl_CoA_acyltransferase"/>
</dbReference>
<comment type="caution">
    <text evidence="5">The sequence shown here is derived from an EMBL/GenBank/DDBJ whole genome shotgun (WGS) entry which is preliminary data.</text>
</comment>
<dbReference type="Gene3D" id="3.40.630.30">
    <property type="match status" value="1"/>
</dbReference>
<dbReference type="InterPro" id="IPR000182">
    <property type="entry name" value="GNAT_dom"/>
</dbReference>
<accession>A0A0D8BEY6</accession>
<evidence type="ECO:0000256" key="3">
    <source>
        <dbReference type="SAM" id="MobiDB-lite"/>
    </source>
</evidence>
<proteinExistence type="predicted"/>
<evidence type="ECO:0000256" key="2">
    <source>
        <dbReference type="ARBA" id="ARBA00023315"/>
    </source>
</evidence>
<protein>
    <submittedName>
        <fullName evidence="5">Acetyltransferase</fullName>
    </submittedName>
</protein>
<dbReference type="EMBL" id="JYFN01000022">
    <property type="protein sequence ID" value="KJE22554.1"/>
    <property type="molecule type" value="Genomic_DNA"/>
</dbReference>
<evidence type="ECO:0000256" key="1">
    <source>
        <dbReference type="ARBA" id="ARBA00022679"/>
    </source>
</evidence>
<keyword evidence="1 5" id="KW-0808">Transferase</keyword>
<dbReference type="SUPFAM" id="SSF55729">
    <property type="entry name" value="Acyl-CoA N-acyltransferases (Nat)"/>
    <property type="match status" value="1"/>
</dbReference>
<dbReference type="PATRIC" id="fig|1502723.3.peg.2477"/>
<dbReference type="PANTHER" id="PTHR43420:SF12">
    <property type="entry name" value="N-ACETYLTRANSFERASE DOMAIN-CONTAINING PROTEIN"/>
    <property type="match status" value="1"/>
</dbReference>
<gene>
    <name evidence="5" type="ORF">FF36_03084</name>
</gene>
<reference evidence="5 6" key="2">
    <citation type="journal article" date="2016" name="Genome Announc.">
        <title>Permanent Draft Genome Sequences for Two Variants of Frankia sp. Strain CpI1, the First Frankia Strain Isolated from Root Nodules of Comptonia peregrina.</title>
        <authorList>
            <person name="Oshone R."/>
            <person name="Hurst S.G.IV."/>
            <person name="Abebe-Akele F."/>
            <person name="Simpson S."/>
            <person name="Morris K."/>
            <person name="Thomas W.K."/>
            <person name="Tisa L.S."/>
        </authorList>
    </citation>
    <scope>NUCLEOTIDE SEQUENCE [LARGE SCALE GENOMIC DNA]</scope>
    <source>
        <strain evidence="6">CpI1-S</strain>
    </source>
</reference>